<dbReference type="InterPro" id="IPR048367">
    <property type="entry name" value="TNP-like_RNaseH_C"/>
</dbReference>
<dbReference type="Pfam" id="PF21788">
    <property type="entry name" value="TNP-like_GBD"/>
    <property type="match status" value="1"/>
</dbReference>
<comment type="caution">
    <text evidence="5">The sequence shown here is derived from an EMBL/GenBank/DDBJ whole genome shotgun (WGS) entry which is preliminary data.</text>
</comment>
<feature type="domain" description="Transposable element P transposase-like RNase H C-terminal" evidence="4">
    <location>
        <begin position="463"/>
        <end position="494"/>
    </location>
</feature>
<evidence type="ECO:0000313" key="6">
    <source>
        <dbReference type="Proteomes" id="UP000653454"/>
    </source>
</evidence>
<feature type="domain" description="Transposable element P transposase-like GTP-binding insertion" evidence="3">
    <location>
        <begin position="263"/>
        <end position="386"/>
    </location>
</feature>
<dbReference type="Pfam" id="PF12017">
    <property type="entry name" value="Tnp_P_element"/>
    <property type="match status" value="1"/>
</dbReference>
<dbReference type="EMBL" id="CAJHNJ030000082">
    <property type="protein sequence ID" value="CAG9134649.1"/>
    <property type="molecule type" value="Genomic_DNA"/>
</dbReference>
<feature type="domain" description="THAP9-like helix-turn-helix" evidence="1">
    <location>
        <begin position="22"/>
        <end position="89"/>
    </location>
</feature>
<gene>
    <name evidence="5" type="ORF">PLXY2_LOCUS12880</name>
</gene>
<accession>A0A8S4G328</accession>
<reference evidence="5" key="1">
    <citation type="submission" date="2020-11" db="EMBL/GenBank/DDBJ databases">
        <authorList>
            <person name="Whiteford S."/>
        </authorList>
    </citation>
    <scope>NUCLEOTIDE SEQUENCE</scope>
</reference>
<feature type="non-terminal residue" evidence="5">
    <location>
        <position position="1"/>
    </location>
</feature>
<organism evidence="5 6">
    <name type="scientific">Plutella xylostella</name>
    <name type="common">Diamondback moth</name>
    <name type="synonym">Plutella maculipennis</name>
    <dbReference type="NCBI Taxonomy" id="51655"/>
    <lineage>
        <taxon>Eukaryota</taxon>
        <taxon>Metazoa</taxon>
        <taxon>Ecdysozoa</taxon>
        <taxon>Arthropoda</taxon>
        <taxon>Hexapoda</taxon>
        <taxon>Insecta</taxon>
        <taxon>Pterygota</taxon>
        <taxon>Neoptera</taxon>
        <taxon>Endopterygota</taxon>
        <taxon>Lepidoptera</taxon>
        <taxon>Glossata</taxon>
        <taxon>Ditrysia</taxon>
        <taxon>Yponomeutoidea</taxon>
        <taxon>Plutellidae</taxon>
        <taxon>Plutella</taxon>
    </lineage>
</organism>
<dbReference type="InterPro" id="IPR048365">
    <property type="entry name" value="TNP-like_RNaseH_N"/>
</dbReference>
<feature type="domain" description="Transposable element P transposase-like RNase H" evidence="2">
    <location>
        <begin position="97"/>
        <end position="228"/>
    </location>
</feature>
<proteinExistence type="predicted"/>
<dbReference type="Pfam" id="PF21787">
    <property type="entry name" value="TNP-like_RNaseH_N"/>
    <property type="match status" value="1"/>
</dbReference>
<evidence type="ECO:0000259" key="4">
    <source>
        <dbReference type="Pfam" id="PF21789"/>
    </source>
</evidence>
<dbReference type="AlphaFoldDB" id="A0A8S4G328"/>
<name>A0A8S4G328_PLUXY</name>
<sequence length="724" mass="83653">KTKDNYATRLKKALKLSENQAFQNALKKFTTIAMTFIMMQFRECHKNKMGRRFNKNEKIMALSLYKQSPKAYRWLRKMFVLPAPVTLSRMVSSAGIKPGINENLFTQLGKRVQKMNDAQKLCVLLFDEMALSPHFDYNKKTDRISGFVNNGKRVTRVIANHALVFMIRGAFVNYKQPIAYTFCSGSTHKEELAVQIEEIIKKLHSIGLKVIATVCDQGSSNVSAINWLKEKTKAKYLRKNEEYKNNTFEVENNEVIPLYDPPHLIKGIRNNLLTKDLKCTIKNEEKLAKWDHMMKLYDENPAFQGIRILPKLTENHVIPNKIMKMKVKCATQVFSRSVAVNMGYLAVYYIVSEKGILAKESKETAEVILFFDELFDSVNGSYYGSKKKSWKPLLGPVTPTSSHQKYWTDARKVFKSMKFYTKNGKSGVVPSITNWLQTLENLDLLMKKLATEHNLTSIWIRHFNQDPLENFFGCVRSHGVRNVNPTCAGFEVAFAALLINNLSSNHSPGANCEKDKCVNIKSLRNIFFENRVASSPVPTEIDFRHITSDDIIVGIELKKNNPKVIAQLEYVAGYVLRKTKTKVFKNCPNCNNCLFNNIKEITNIAVKEYKKEKKLLTYPATELVASFSDMQDVIIDIIKFNAAMPNIKNYIKTVFCMINNYNYITCQMHKKDVIMYMEDLICNFFLFNWCKDTNRVLKGSRTDYDKNDEVQKMCYDYYIKRRRN</sequence>
<evidence type="ECO:0000313" key="5">
    <source>
        <dbReference type="EMBL" id="CAG9134649.1"/>
    </source>
</evidence>
<dbReference type="InterPro" id="IPR048366">
    <property type="entry name" value="TNP-like_GBD"/>
</dbReference>
<dbReference type="Proteomes" id="UP000653454">
    <property type="component" value="Unassembled WGS sequence"/>
</dbReference>
<dbReference type="InterPro" id="IPR021896">
    <property type="entry name" value="THAP9-like_HTH"/>
</dbReference>
<dbReference type="Pfam" id="PF21789">
    <property type="entry name" value="TNP-like_RNaseH_C"/>
    <property type="match status" value="1"/>
</dbReference>
<evidence type="ECO:0000259" key="2">
    <source>
        <dbReference type="Pfam" id="PF21787"/>
    </source>
</evidence>
<keyword evidence="6" id="KW-1185">Reference proteome</keyword>
<evidence type="ECO:0000259" key="1">
    <source>
        <dbReference type="Pfam" id="PF12017"/>
    </source>
</evidence>
<evidence type="ECO:0000259" key="3">
    <source>
        <dbReference type="Pfam" id="PF21788"/>
    </source>
</evidence>
<protein>
    <submittedName>
        <fullName evidence="5">(diamondback moth) hypothetical protein</fullName>
    </submittedName>
</protein>